<organism evidence="10 11">
    <name type="scientific">Cupriavidus agavae</name>
    <dbReference type="NCBI Taxonomy" id="1001822"/>
    <lineage>
        <taxon>Bacteria</taxon>
        <taxon>Pseudomonadati</taxon>
        <taxon>Pseudomonadota</taxon>
        <taxon>Betaproteobacteria</taxon>
        <taxon>Burkholderiales</taxon>
        <taxon>Burkholderiaceae</taxon>
        <taxon>Cupriavidus</taxon>
    </lineage>
</organism>
<evidence type="ECO:0000256" key="7">
    <source>
        <dbReference type="ARBA" id="ARBA00023136"/>
    </source>
</evidence>
<dbReference type="EMBL" id="SGXM01000004">
    <property type="protein sequence ID" value="RZT36889.1"/>
    <property type="molecule type" value="Genomic_DNA"/>
</dbReference>
<keyword evidence="7 8" id="KW-0472">Membrane</keyword>
<keyword evidence="5 9" id="KW-0812">Transmembrane</keyword>
<evidence type="ECO:0000256" key="3">
    <source>
        <dbReference type="ARBA" id="ARBA00022448"/>
    </source>
</evidence>
<evidence type="ECO:0000256" key="2">
    <source>
        <dbReference type="ARBA" id="ARBA00009212"/>
    </source>
</evidence>
<dbReference type="NCBIfam" id="NF004812">
    <property type="entry name" value="PRK06161.1"/>
    <property type="match status" value="1"/>
</dbReference>
<gene>
    <name evidence="10" type="ORF">EV147_3553</name>
</gene>
<evidence type="ECO:0000256" key="4">
    <source>
        <dbReference type="ARBA" id="ARBA00022475"/>
    </source>
</evidence>
<protein>
    <submittedName>
        <fullName evidence="10">Multisubunit potassium/proton antiporter PhaF subunit</fullName>
    </submittedName>
</protein>
<comment type="subcellular location">
    <subcellularLocation>
        <location evidence="1 8">Cell membrane</location>
        <topology evidence="1 8">Multi-pass membrane protein</topology>
    </subcellularLocation>
</comment>
<dbReference type="RefSeq" id="WP_130392499.1">
    <property type="nucleotide sequence ID" value="NZ_SGXM01000004.1"/>
</dbReference>
<dbReference type="PANTHER" id="PTHR34702">
    <property type="entry name" value="NA(+)/H(+) ANTIPORTER SUBUNIT F1"/>
    <property type="match status" value="1"/>
</dbReference>
<feature type="transmembrane region" description="Helical" evidence="9">
    <location>
        <begin position="59"/>
        <end position="82"/>
    </location>
</feature>
<keyword evidence="4 8" id="KW-1003">Cell membrane</keyword>
<accession>A0A4V2FGI4</accession>
<evidence type="ECO:0000256" key="5">
    <source>
        <dbReference type="ARBA" id="ARBA00022692"/>
    </source>
</evidence>
<dbReference type="PIRSF" id="PIRSF028784">
    <property type="entry name" value="MrpF"/>
    <property type="match status" value="1"/>
</dbReference>
<keyword evidence="8" id="KW-0050">Antiport</keyword>
<dbReference type="InterPro" id="IPR007208">
    <property type="entry name" value="MrpF/PhaF-like"/>
</dbReference>
<feature type="transmembrane region" description="Helical" evidence="9">
    <location>
        <begin position="6"/>
        <end position="25"/>
    </location>
</feature>
<dbReference type="OrthoDB" id="9800226at2"/>
<evidence type="ECO:0000313" key="10">
    <source>
        <dbReference type="EMBL" id="RZT36889.1"/>
    </source>
</evidence>
<feature type="transmembrane region" description="Helical" evidence="9">
    <location>
        <begin position="34"/>
        <end position="53"/>
    </location>
</feature>
<dbReference type="Pfam" id="PF04066">
    <property type="entry name" value="MrpF_PhaF"/>
    <property type="match status" value="1"/>
</dbReference>
<dbReference type="GO" id="GO:0005886">
    <property type="term" value="C:plasma membrane"/>
    <property type="evidence" value="ECO:0007669"/>
    <property type="project" value="UniProtKB-SubCell"/>
</dbReference>
<comment type="caution">
    <text evidence="10">The sequence shown here is derived from an EMBL/GenBank/DDBJ whole genome shotgun (WGS) entry which is preliminary data.</text>
</comment>
<evidence type="ECO:0000256" key="1">
    <source>
        <dbReference type="ARBA" id="ARBA00004651"/>
    </source>
</evidence>
<dbReference type="Proteomes" id="UP000291078">
    <property type="component" value="Unassembled WGS sequence"/>
</dbReference>
<proteinExistence type="inferred from homology"/>
<dbReference type="PANTHER" id="PTHR34702:SF1">
    <property type="entry name" value="NA(+)_H(+) ANTIPORTER SUBUNIT F"/>
    <property type="match status" value="1"/>
</dbReference>
<evidence type="ECO:0000256" key="6">
    <source>
        <dbReference type="ARBA" id="ARBA00022989"/>
    </source>
</evidence>
<keyword evidence="3 8" id="KW-0813">Transport</keyword>
<name>A0A4V2FGI4_9BURK</name>
<keyword evidence="6 9" id="KW-1133">Transmembrane helix</keyword>
<comment type="similarity">
    <text evidence="2 8">Belongs to the CPA3 antiporters (TC 2.A.63) subunit F family.</text>
</comment>
<keyword evidence="11" id="KW-1185">Reference proteome</keyword>
<dbReference type="GO" id="GO:0015385">
    <property type="term" value="F:sodium:proton antiporter activity"/>
    <property type="evidence" value="ECO:0007669"/>
    <property type="project" value="TreeGrafter"/>
</dbReference>
<evidence type="ECO:0000313" key="11">
    <source>
        <dbReference type="Proteomes" id="UP000291078"/>
    </source>
</evidence>
<keyword evidence="8" id="KW-0406">Ion transport</keyword>
<reference evidence="10 11" key="1">
    <citation type="journal article" date="2015" name="Stand. Genomic Sci.">
        <title>Genomic Encyclopedia of Bacterial and Archaeal Type Strains, Phase III: the genomes of soil and plant-associated and newly described type strains.</title>
        <authorList>
            <person name="Whitman W.B."/>
            <person name="Woyke T."/>
            <person name="Klenk H.P."/>
            <person name="Zhou Y."/>
            <person name="Lilburn T.G."/>
            <person name="Beck B.J."/>
            <person name="De Vos P."/>
            <person name="Vandamme P."/>
            <person name="Eisen J.A."/>
            <person name="Garrity G."/>
            <person name="Hugenholtz P."/>
            <person name="Kyrpides N.C."/>
        </authorList>
    </citation>
    <scope>NUCLEOTIDE SEQUENCE [LARGE SCALE GENOMIC DNA]</scope>
    <source>
        <strain evidence="10 11">ASC-9842</strain>
    </source>
</reference>
<evidence type="ECO:0000256" key="8">
    <source>
        <dbReference type="PIRNR" id="PIRNR028784"/>
    </source>
</evidence>
<dbReference type="AlphaFoldDB" id="A0A4V2FGI4"/>
<evidence type="ECO:0000256" key="9">
    <source>
        <dbReference type="SAM" id="Phobius"/>
    </source>
</evidence>
<sequence length="91" mass="9792">MLAVVIPIALALQGLAFLLTVARLLRGPSLPDRIIALDTLSINAIALLVLYGMVIDSTLFFEIALLIAVTGFIGTVALTKYLQRGDIIELR</sequence>